<dbReference type="EMBL" id="RBOW01001017">
    <property type="protein sequence ID" value="RMN17144.1"/>
    <property type="molecule type" value="Genomic_DNA"/>
</dbReference>
<protein>
    <submittedName>
        <fullName evidence="2">Uncharacterized protein</fullName>
    </submittedName>
</protein>
<dbReference type="AlphaFoldDB" id="A0A3M3K210"/>
<feature type="region of interest" description="Disordered" evidence="1">
    <location>
        <begin position="1"/>
        <end position="26"/>
    </location>
</feature>
<dbReference type="Proteomes" id="UP000281372">
    <property type="component" value="Unassembled WGS sequence"/>
</dbReference>
<dbReference type="RefSeq" id="WP_221033747.1">
    <property type="nucleotide sequence ID" value="NZ_RBOW01001017.1"/>
</dbReference>
<comment type="caution">
    <text evidence="2">The sequence shown here is derived from an EMBL/GenBank/DDBJ whole genome shotgun (WGS) entry which is preliminary data.</text>
</comment>
<evidence type="ECO:0000313" key="3">
    <source>
        <dbReference type="Proteomes" id="UP000281372"/>
    </source>
</evidence>
<evidence type="ECO:0000313" key="2">
    <source>
        <dbReference type="EMBL" id="RMN17144.1"/>
    </source>
</evidence>
<feature type="compositionally biased region" description="Basic and acidic residues" evidence="1">
    <location>
        <begin position="1"/>
        <end position="10"/>
    </location>
</feature>
<name>A0A3M3K210_PSECA</name>
<reference evidence="2 3" key="1">
    <citation type="submission" date="2018-08" db="EMBL/GenBank/DDBJ databases">
        <title>Recombination of ecologically and evolutionarily significant loci maintains genetic cohesion in the Pseudomonas syringae species complex.</title>
        <authorList>
            <person name="Dillon M."/>
            <person name="Thakur S."/>
            <person name="Almeida R.N.D."/>
            <person name="Weir B.S."/>
            <person name="Guttman D.S."/>
        </authorList>
    </citation>
    <scope>NUCLEOTIDE SEQUENCE [LARGE SCALE GENOMIC DNA]</scope>
    <source>
        <strain evidence="2 3">ICMP 2821</strain>
    </source>
</reference>
<accession>A0A3M3K210</accession>
<gene>
    <name evidence="2" type="ORF">ALQ64_03166</name>
</gene>
<organism evidence="2 3">
    <name type="scientific">Pseudomonas cannabina</name>
    <dbReference type="NCBI Taxonomy" id="86840"/>
    <lineage>
        <taxon>Bacteria</taxon>
        <taxon>Pseudomonadati</taxon>
        <taxon>Pseudomonadota</taxon>
        <taxon>Gammaproteobacteria</taxon>
        <taxon>Pseudomonadales</taxon>
        <taxon>Pseudomonadaceae</taxon>
        <taxon>Pseudomonas</taxon>
    </lineage>
</organism>
<proteinExistence type="predicted"/>
<evidence type="ECO:0000256" key="1">
    <source>
        <dbReference type="SAM" id="MobiDB-lite"/>
    </source>
</evidence>
<sequence>MQDLRERIEQLQEEEQEGFDNLPEGLQQGERGQALEQAAEQMGTALDSIDEAVQALEEAQA</sequence>